<dbReference type="GO" id="GO:0003006">
    <property type="term" value="P:developmental process involved in reproduction"/>
    <property type="evidence" value="ECO:0007669"/>
    <property type="project" value="UniProtKB-ARBA"/>
</dbReference>
<reference evidence="3" key="1">
    <citation type="submission" date="2020-08" db="EMBL/GenBank/DDBJ databases">
        <title>Multicomponent nature underlies the extraordinary mechanical properties of spider dragline silk.</title>
        <authorList>
            <person name="Kono N."/>
            <person name="Nakamura H."/>
            <person name="Mori M."/>
            <person name="Yoshida Y."/>
            <person name="Ohtoshi R."/>
            <person name="Malay A.D."/>
            <person name="Moran D.A.P."/>
            <person name="Tomita M."/>
            <person name="Numata K."/>
            <person name="Arakawa K."/>
        </authorList>
    </citation>
    <scope>NUCLEOTIDE SEQUENCE</scope>
</reference>
<keyword evidence="4" id="KW-1185">Reference proteome</keyword>
<keyword evidence="1" id="KW-0547">Nucleotide-binding</keyword>
<evidence type="ECO:0000256" key="1">
    <source>
        <dbReference type="ARBA" id="ARBA00022741"/>
    </source>
</evidence>
<dbReference type="InterPro" id="IPR001806">
    <property type="entry name" value="Small_GTPase"/>
</dbReference>
<dbReference type="SMART" id="SM00174">
    <property type="entry name" value="RHO"/>
    <property type="match status" value="1"/>
</dbReference>
<dbReference type="SUPFAM" id="SSF52540">
    <property type="entry name" value="P-loop containing nucleoside triphosphate hydrolases"/>
    <property type="match status" value="1"/>
</dbReference>
<organism evidence="3 4">
    <name type="scientific">Trichonephila clavipes</name>
    <name type="common">Golden silk orbweaver</name>
    <name type="synonym">Nephila clavipes</name>
    <dbReference type="NCBI Taxonomy" id="2585209"/>
    <lineage>
        <taxon>Eukaryota</taxon>
        <taxon>Metazoa</taxon>
        <taxon>Ecdysozoa</taxon>
        <taxon>Arthropoda</taxon>
        <taxon>Chelicerata</taxon>
        <taxon>Arachnida</taxon>
        <taxon>Araneae</taxon>
        <taxon>Araneomorphae</taxon>
        <taxon>Entelegynae</taxon>
        <taxon>Araneoidea</taxon>
        <taxon>Nephilidae</taxon>
        <taxon>Trichonephila</taxon>
    </lineage>
</organism>
<accession>A0A8X6STB4</accession>
<gene>
    <name evidence="3" type="primary">Rho1</name>
    <name evidence="3" type="ORF">TNCV_3383591</name>
</gene>
<dbReference type="AlphaFoldDB" id="A0A8X6STB4"/>
<dbReference type="GO" id="GO:0005525">
    <property type="term" value="F:GTP binding"/>
    <property type="evidence" value="ECO:0007669"/>
    <property type="project" value="UniProtKB-KW"/>
</dbReference>
<dbReference type="Gene3D" id="3.40.50.300">
    <property type="entry name" value="P-loop containing nucleotide triphosphate hydrolases"/>
    <property type="match status" value="1"/>
</dbReference>
<dbReference type="InterPro" id="IPR003578">
    <property type="entry name" value="Small_GTPase_Rho"/>
</dbReference>
<evidence type="ECO:0000313" key="4">
    <source>
        <dbReference type="Proteomes" id="UP000887159"/>
    </source>
</evidence>
<dbReference type="GO" id="GO:0035006">
    <property type="term" value="P:melanization defense response"/>
    <property type="evidence" value="ECO:0007669"/>
    <property type="project" value="UniProtKB-ARBA"/>
</dbReference>
<dbReference type="InterPro" id="IPR027417">
    <property type="entry name" value="P-loop_NTPase"/>
</dbReference>
<dbReference type="Proteomes" id="UP000887159">
    <property type="component" value="Unassembled WGS sequence"/>
</dbReference>
<keyword evidence="2" id="KW-0342">GTP-binding</keyword>
<dbReference type="GO" id="GO:0001667">
    <property type="term" value="P:ameboidal-type cell migration"/>
    <property type="evidence" value="ECO:0007669"/>
    <property type="project" value="UniProtKB-ARBA"/>
</dbReference>
<sequence length="205" mass="23614">MASSRRCISYGNPEPTPGESEVNILIIGLECCGKENLINSFVSNTGHYTCETRTFSNVYRCRVFSEGRHFRISIQNPSYINIMKPTCCKALQNCYHSADVVLYCYGVDTPESLTILQKLLIPKVWKFTKNIPSVLVGNRVDLRNDPETIRRLAQRQMQPLTMDDGRRTRQSFNMNGFIECMDVNPRSVCDVFRMALMCFVRYRNI</sequence>
<proteinExistence type="predicted"/>
<dbReference type="PRINTS" id="PR00449">
    <property type="entry name" value="RASTRNSFRMNG"/>
</dbReference>
<name>A0A8X6STB4_TRICX</name>
<dbReference type="PANTHER" id="PTHR24072">
    <property type="entry name" value="RHO FAMILY GTPASE"/>
    <property type="match status" value="1"/>
</dbReference>
<dbReference type="GO" id="GO:0035099">
    <property type="term" value="P:hemocyte migration"/>
    <property type="evidence" value="ECO:0007669"/>
    <property type="project" value="UniProtKB-ARBA"/>
</dbReference>
<dbReference type="GO" id="GO:0022412">
    <property type="term" value="P:cellular process involved in reproduction in multicellular organism"/>
    <property type="evidence" value="ECO:0007669"/>
    <property type="project" value="UniProtKB-ARBA"/>
</dbReference>
<dbReference type="GO" id="GO:0003924">
    <property type="term" value="F:GTPase activity"/>
    <property type="evidence" value="ECO:0007669"/>
    <property type="project" value="InterPro"/>
</dbReference>
<dbReference type="EMBL" id="BMAU01021347">
    <property type="protein sequence ID" value="GFY17866.1"/>
    <property type="molecule type" value="Genomic_DNA"/>
</dbReference>
<dbReference type="Pfam" id="PF00071">
    <property type="entry name" value="Ras"/>
    <property type="match status" value="1"/>
</dbReference>
<protein>
    <submittedName>
        <fullName evidence="3">Ras-like GTP-binding protein Rho1</fullName>
    </submittedName>
</protein>
<evidence type="ECO:0000313" key="3">
    <source>
        <dbReference type="EMBL" id="GFY17866.1"/>
    </source>
</evidence>
<evidence type="ECO:0000256" key="2">
    <source>
        <dbReference type="ARBA" id="ARBA00023134"/>
    </source>
</evidence>
<dbReference type="GO" id="GO:0007264">
    <property type="term" value="P:small GTPase-mediated signal transduction"/>
    <property type="evidence" value="ECO:0007669"/>
    <property type="project" value="InterPro"/>
</dbReference>
<comment type="caution">
    <text evidence="3">The sequence shown here is derived from an EMBL/GenBank/DDBJ whole genome shotgun (WGS) entry which is preliminary data.</text>
</comment>